<reference evidence="1" key="1">
    <citation type="submission" date="2020-07" db="EMBL/GenBank/DDBJ databases">
        <title>Huge and variable diversity of episymbiotic CPR bacteria and DPANN archaea in groundwater ecosystems.</title>
        <authorList>
            <person name="He C.Y."/>
            <person name="Keren R."/>
            <person name="Whittaker M."/>
            <person name="Farag I.F."/>
            <person name="Doudna J."/>
            <person name="Cate J.H.D."/>
            <person name="Banfield J.F."/>
        </authorList>
    </citation>
    <scope>NUCLEOTIDE SEQUENCE</scope>
    <source>
        <strain evidence="1">NC_groundwater_1586_Pr3_B-0.1um_66_15</strain>
    </source>
</reference>
<dbReference type="EMBL" id="JACRAF010000058">
    <property type="protein sequence ID" value="MBI4923580.1"/>
    <property type="molecule type" value="Genomic_DNA"/>
</dbReference>
<dbReference type="PIRSF" id="PIRSF029730">
    <property type="entry name" value="UCP029730"/>
    <property type="match status" value="1"/>
</dbReference>
<dbReference type="InterPro" id="IPR007709">
    <property type="entry name" value="N-FG_amidohydro"/>
</dbReference>
<dbReference type="InterPro" id="IPR011227">
    <property type="entry name" value="UCP029730"/>
</dbReference>
<comment type="caution">
    <text evidence="1">The sequence shown here is derived from an EMBL/GenBank/DDBJ whole genome shotgun (WGS) entry which is preliminary data.</text>
</comment>
<organism evidence="1 2">
    <name type="scientific">Devosia nanyangense</name>
    <dbReference type="NCBI Taxonomy" id="1228055"/>
    <lineage>
        <taxon>Bacteria</taxon>
        <taxon>Pseudomonadati</taxon>
        <taxon>Pseudomonadota</taxon>
        <taxon>Alphaproteobacteria</taxon>
        <taxon>Hyphomicrobiales</taxon>
        <taxon>Devosiaceae</taxon>
        <taxon>Devosia</taxon>
    </lineage>
</organism>
<evidence type="ECO:0000313" key="2">
    <source>
        <dbReference type="Proteomes" id="UP000782610"/>
    </source>
</evidence>
<sequence>MGSAGAPRASVDLFAPVRTVNAGGQGPFVVVVDHASNRIPPRHGDLGLRPSDRVRHIAWDPGALAVSLRLSELLDAPVVHSTVSRLVIDCNRDLDAPDLIPRISEHTEIPGNAEIDQEDRALRIAEAHEPFHGAIDRLLDRREGAGLETILVCMHSFTPTYKGKLRPWPIGLIHARDERYSRALQVALAANAPGMNIGWNEPYSALNGVTYTLEHHGDGRGLDATMIEIRHDEILEPNGVALWASRLARCLTAARDALRAEPAHLSSPLRGGIRLEGRD</sequence>
<dbReference type="Pfam" id="PF05013">
    <property type="entry name" value="FGase"/>
    <property type="match status" value="1"/>
</dbReference>
<gene>
    <name evidence="1" type="ORF">HY834_17710</name>
</gene>
<protein>
    <submittedName>
        <fullName evidence="1">N-formylglutamate amidohydrolase</fullName>
    </submittedName>
</protein>
<evidence type="ECO:0000313" key="1">
    <source>
        <dbReference type="EMBL" id="MBI4923580.1"/>
    </source>
</evidence>
<name>A0A933L5R5_9HYPH</name>
<dbReference type="SUPFAM" id="SSF53187">
    <property type="entry name" value="Zn-dependent exopeptidases"/>
    <property type="match status" value="1"/>
</dbReference>
<proteinExistence type="predicted"/>
<accession>A0A933L5R5</accession>
<dbReference type="AlphaFoldDB" id="A0A933L5R5"/>
<dbReference type="Gene3D" id="3.40.630.40">
    <property type="entry name" value="Zn-dependent exopeptidases"/>
    <property type="match status" value="1"/>
</dbReference>
<dbReference type="Proteomes" id="UP000782610">
    <property type="component" value="Unassembled WGS sequence"/>
</dbReference>